<keyword evidence="3" id="KW-1185">Reference proteome</keyword>
<name>B9M9M0_GEODF</name>
<dbReference type="STRING" id="316067.Geob_2238"/>
<dbReference type="KEGG" id="geo:Geob_2238"/>
<dbReference type="Proteomes" id="UP000007721">
    <property type="component" value="Chromosome"/>
</dbReference>
<feature type="transmembrane region" description="Helical" evidence="1">
    <location>
        <begin position="40"/>
        <end position="65"/>
    </location>
</feature>
<dbReference type="RefSeq" id="WP_012647321.1">
    <property type="nucleotide sequence ID" value="NC_011979.1"/>
</dbReference>
<evidence type="ECO:0000256" key="1">
    <source>
        <dbReference type="SAM" id="Phobius"/>
    </source>
</evidence>
<sequence length="237" mass="24911">MSSILKALKKVEEEKAAQRNAMPLASDVARNRRSRKPASFWKIPAALVVVAVTAILSTFAAMGGFTTAKTRPTTPPDVNGAVTSLGKGATPVAVQVQSVQFPSDGTNEPAVVQKQQSAPVPIPKQRVKQPAVKPAVPTSAKPPAFAPAVAVRRGTGPFLRTTSGSVSVEENHLDFKVSGIGWQKEGSSRLAVVNGVAVTQGAMVDGAKVVEILPDRVRLSQGGSIFEILLGKINQYR</sequence>
<protein>
    <submittedName>
        <fullName evidence="2">Uncharacterized protein</fullName>
    </submittedName>
</protein>
<accession>B9M9M0</accession>
<evidence type="ECO:0000313" key="2">
    <source>
        <dbReference type="EMBL" id="ACM20592.1"/>
    </source>
</evidence>
<organism evidence="2 3">
    <name type="scientific">Geotalea daltonii (strain DSM 22248 / JCM 15807 / FRC-32)</name>
    <name type="common">Geobacter daltonii</name>
    <dbReference type="NCBI Taxonomy" id="316067"/>
    <lineage>
        <taxon>Bacteria</taxon>
        <taxon>Pseudomonadati</taxon>
        <taxon>Thermodesulfobacteriota</taxon>
        <taxon>Desulfuromonadia</taxon>
        <taxon>Geobacterales</taxon>
        <taxon>Geobacteraceae</taxon>
        <taxon>Geotalea</taxon>
    </lineage>
</organism>
<proteinExistence type="predicted"/>
<keyword evidence="1" id="KW-0812">Transmembrane</keyword>
<reference evidence="2 3" key="1">
    <citation type="submission" date="2009-01" db="EMBL/GenBank/DDBJ databases">
        <title>Complete sequence of Geobacter sp. FRC-32.</title>
        <authorList>
            <consortium name="US DOE Joint Genome Institute"/>
            <person name="Lucas S."/>
            <person name="Copeland A."/>
            <person name="Lapidus A."/>
            <person name="Glavina del Rio T."/>
            <person name="Dalin E."/>
            <person name="Tice H."/>
            <person name="Bruce D."/>
            <person name="Goodwin L."/>
            <person name="Pitluck S."/>
            <person name="Saunders E."/>
            <person name="Brettin T."/>
            <person name="Detter J.C."/>
            <person name="Han C."/>
            <person name="Larimer F."/>
            <person name="Land M."/>
            <person name="Hauser L."/>
            <person name="Kyrpides N."/>
            <person name="Ovchinnikova G."/>
            <person name="Kostka J."/>
            <person name="Richardson P."/>
        </authorList>
    </citation>
    <scope>NUCLEOTIDE SEQUENCE [LARGE SCALE GENOMIC DNA]</scope>
    <source>
        <strain evidence="3">DSM 22248 / JCM 15807 / FRC-32</strain>
    </source>
</reference>
<keyword evidence="1" id="KW-0472">Membrane</keyword>
<dbReference type="AlphaFoldDB" id="B9M9M0"/>
<dbReference type="EMBL" id="CP001390">
    <property type="protein sequence ID" value="ACM20592.1"/>
    <property type="molecule type" value="Genomic_DNA"/>
</dbReference>
<evidence type="ECO:0000313" key="3">
    <source>
        <dbReference type="Proteomes" id="UP000007721"/>
    </source>
</evidence>
<dbReference type="OrthoDB" id="5398743at2"/>
<keyword evidence="1" id="KW-1133">Transmembrane helix</keyword>
<gene>
    <name evidence="2" type="ordered locus">Geob_2238</name>
</gene>
<dbReference type="HOGENOM" id="CLU_1265439_0_0_7"/>